<keyword evidence="1" id="KW-0732">Signal</keyword>
<keyword evidence="3" id="KW-1185">Reference proteome</keyword>
<proteinExistence type="predicted"/>
<accession>A0A165XHC0</accession>
<reference evidence="2 3" key="1">
    <citation type="journal article" date="2016" name="Mol. Biol. Evol.">
        <title>Comparative Genomics of Early-Diverging Mushroom-Forming Fungi Provides Insights into the Origins of Lignocellulose Decay Capabilities.</title>
        <authorList>
            <person name="Nagy L.G."/>
            <person name="Riley R."/>
            <person name="Tritt A."/>
            <person name="Adam C."/>
            <person name="Daum C."/>
            <person name="Floudas D."/>
            <person name="Sun H."/>
            <person name="Yadav J.S."/>
            <person name="Pangilinan J."/>
            <person name="Larsson K.H."/>
            <person name="Matsuura K."/>
            <person name="Barry K."/>
            <person name="Labutti K."/>
            <person name="Kuo R."/>
            <person name="Ohm R.A."/>
            <person name="Bhattacharya S.S."/>
            <person name="Shirouzu T."/>
            <person name="Yoshinaga Y."/>
            <person name="Martin F.M."/>
            <person name="Grigoriev I.V."/>
            <person name="Hibbett D.S."/>
        </authorList>
    </citation>
    <scope>NUCLEOTIDE SEQUENCE [LARGE SCALE GENOMIC DNA]</scope>
    <source>
        <strain evidence="2 3">HHB10207 ss-3</strain>
    </source>
</reference>
<dbReference type="EMBL" id="KV428371">
    <property type="protein sequence ID" value="KZT32194.1"/>
    <property type="molecule type" value="Genomic_DNA"/>
</dbReference>
<dbReference type="AlphaFoldDB" id="A0A165XHC0"/>
<dbReference type="Proteomes" id="UP000076798">
    <property type="component" value="Unassembled WGS sequence"/>
</dbReference>
<dbReference type="OrthoDB" id="3266140at2759"/>
<sequence length="261" mass="27579">MRWSYIFVSTTAVLFAETVFALPTPNATHTLSRRSVVCGLNVRTAVAADCLVSRPALNFVLSGSQTRPSVTRQNSPAGNGIPEGSSCDHVVELQVLESAMQQSGMCQVVAGLNKLGVSRATQLQAMANIINGHANLLFLASPVNLAKANFVVNAMASRTITSANVANVAVSAYLRDAVVTSRSLAVAQQLDVSINAILQDAIARANAIHALPAGQRATTQAEADQQNFKILMGHISATPAANRITVTRLWNRVVHATVVNV</sequence>
<organism evidence="2 3">
    <name type="scientific">Sistotremastrum suecicum HHB10207 ss-3</name>
    <dbReference type="NCBI Taxonomy" id="1314776"/>
    <lineage>
        <taxon>Eukaryota</taxon>
        <taxon>Fungi</taxon>
        <taxon>Dikarya</taxon>
        <taxon>Basidiomycota</taxon>
        <taxon>Agaricomycotina</taxon>
        <taxon>Agaricomycetes</taxon>
        <taxon>Sistotremastrales</taxon>
        <taxon>Sistotremastraceae</taxon>
        <taxon>Sistotremastrum</taxon>
    </lineage>
</organism>
<feature type="chain" id="PRO_5007868887" evidence="1">
    <location>
        <begin position="22"/>
        <end position="261"/>
    </location>
</feature>
<gene>
    <name evidence="2" type="ORF">SISSUDRAFT_1094843</name>
</gene>
<evidence type="ECO:0000313" key="3">
    <source>
        <dbReference type="Proteomes" id="UP000076798"/>
    </source>
</evidence>
<evidence type="ECO:0000256" key="1">
    <source>
        <dbReference type="SAM" id="SignalP"/>
    </source>
</evidence>
<feature type="signal peptide" evidence="1">
    <location>
        <begin position="1"/>
        <end position="21"/>
    </location>
</feature>
<name>A0A165XHC0_9AGAM</name>
<protein>
    <submittedName>
        <fullName evidence="2">Uncharacterized protein</fullName>
    </submittedName>
</protein>
<evidence type="ECO:0000313" key="2">
    <source>
        <dbReference type="EMBL" id="KZT32194.1"/>
    </source>
</evidence>